<keyword evidence="3" id="KW-1185">Reference proteome</keyword>
<dbReference type="Gene3D" id="3.30.230.10">
    <property type="match status" value="1"/>
</dbReference>
<organism evidence="2 3">
    <name type="scientific">Acidilobus saccharovorans (strain DSM 16705 / JCM 18335 / VKM B-2471 / 345-15)</name>
    <dbReference type="NCBI Taxonomy" id="666510"/>
    <lineage>
        <taxon>Archaea</taxon>
        <taxon>Thermoproteota</taxon>
        <taxon>Thermoprotei</taxon>
        <taxon>Acidilobales</taxon>
        <taxon>Acidilobaceae</taxon>
        <taxon>Acidilobus</taxon>
    </lineage>
</organism>
<reference evidence="2 3" key="1">
    <citation type="journal article" date="2010" name="Appl. Environ. Microbiol.">
        <title>The genome sequence of the crenarchaeon Acidilobus saccharovorans supports a new order, Acidilobales, and suggests an important ecological role in terrestrial acidic hot springs.</title>
        <authorList>
            <person name="Mardanov A.V."/>
            <person name="Svetlitchnyi V.A."/>
            <person name="Beletsky A.V."/>
            <person name="Prokofeva M.I."/>
            <person name="Bonch-Osmolovskaya E.A."/>
            <person name="Ravin N.V."/>
            <person name="Skryabin K.G."/>
        </authorList>
    </citation>
    <scope>NUCLEOTIDE SEQUENCE [LARGE SCALE GENOMIC DNA]</scope>
    <source>
        <strain evidence="3">DSM 16705 / JCM 18335 / VKM B-2471 / 345-15</strain>
    </source>
</reference>
<keyword evidence="1" id="KW-1133">Transmembrane helix</keyword>
<dbReference type="KEGG" id="asc:ASAC_0886"/>
<dbReference type="Proteomes" id="UP000000346">
    <property type="component" value="Chromosome"/>
</dbReference>
<dbReference type="HOGENOM" id="CLU_431251_0_0_2"/>
<evidence type="ECO:0000256" key="1">
    <source>
        <dbReference type="SAM" id="Phobius"/>
    </source>
</evidence>
<evidence type="ECO:0008006" key="4">
    <source>
        <dbReference type="Google" id="ProtNLM"/>
    </source>
</evidence>
<dbReference type="SUPFAM" id="SSF54211">
    <property type="entry name" value="Ribosomal protein S5 domain 2-like"/>
    <property type="match status" value="1"/>
</dbReference>
<dbReference type="RefSeq" id="WP_013266804.1">
    <property type="nucleotide sequence ID" value="NC_014374.1"/>
</dbReference>
<feature type="transmembrane region" description="Helical" evidence="1">
    <location>
        <begin position="598"/>
        <end position="621"/>
    </location>
</feature>
<gene>
    <name evidence="2" type="ordered locus">ASAC_0886</name>
</gene>
<protein>
    <recommendedName>
        <fullName evidence="4">Archaeal serine protease</fullName>
    </recommendedName>
</protein>
<dbReference type="OrthoDB" id="46095at2157"/>
<keyword evidence="1" id="KW-0812">Transmembrane</keyword>
<dbReference type="EMBL" id="CP001742">
    <property type="protein sequence ID" value="ADL19292.1"/>
    <property type="molecule type" value="Genomic_DNA"/>
</dbReference>
<dbReference type="InParanoid" id="D9Q1V4"/>
<dbReference type="AlphaFoldDB" id="D9Q1V4"/>
<dbReference type="InterPro" id="IPR020568">
    <property type="entry name" value="Ribosomal_Su5_D2-typ_SF"/>
</dbReference>
<dbReference type="GeneID" id="9499124"/>
<dbReference type="InterPro" id="IPR014721">
    <property type="entry name" value="Ribsml_uS5_D2-typ_fold_subgr"/>
</dbReference>
<evidence type="ECO:0000313" key="3">
    <source>
        <dbReference type="Proteomes" id="UP000000346"/>
    </source>
</evidence>
<proteinExistence type="predicted"/>
<name>D9Q1V4_ACIS3</name>
<keyword evidence="1" id="KW-0472">Membrane</keyword>
<sequence>MSKGLAFLLASLIIIASLAATSPSVARAQQASWSRSTWILLPAVEGTSGVVTNTTITLSYPGSGQVTVSDNTGPAQPSTLYSMETAFMVAMTYAGLNWRYYNLNVHINVSGQISGPSGSFGVMLAVYTLATGLNDTYLHRFAITGAVSPSGLSGPIGGLPYKCEAASSNGLGIVYPVGNLETGIASCNDTDQVPVAGIVDALVKVLHSYRFNVTLSVEPLPMFNAVMENVATGFINESTSLLHGVNLFDEPQPLQGEVEGYINASEQDIGLAEKFLKTLSYAAASYAFTAYINALAANYTVWAYRAYQSGEGLSQFFSSQSSAITSEAESLIAQAVAYTNSSNGLAYDELAATAFARLADSIYYAGYASSISQEVNVSGAYLPAYYLGVAKARIQSAIGWLIAANATRGTGPLISPQFVASTASSVGAFTDTAIRYANSLISYYVQEFESVGDIADAQVLQSMENDLSFLVSEGDHMLSQGYYLAAIGVYEDALTNALNVIFIETQSFSNPAVISAYARELEMEYSLLGSALSMRGLSSSLDASYMSYATTLMPSDPQDAIYIMESAVVDELVWYIGAVGYSGGEPQAVSTSQSGPSLGATLALVLAAMAVGAMAVAAISLRSYKNYIRSVSRP</sequence>
<dbReference type="eggNOG" id="arCOG01937">
    <property type="taxonomic scope" value="Archaea"/>
</dbReference>
<dbReference type="STRING" id="666510.ASAC_0886"/>
<accession>D9Q1V4</accession>
<evidence type="ECO:0000313" key="2">
    <source>
        <dbReference type="EMBL" id="ADL19292.1"/>
    </source>
</evidence>